<proteinExistence type="predicted"/>
<dbReference type="Proteomes" id="UP000092444">
    <property type="component" value="Unassembled WGS sequence"/>
</dbReference>
<feature type="compositionally biased region" description="Basic and acidic residues" evidence="1">
    <location>
        <begin position="62"/>
        <end position="72"/>
    </location>
</feature>
<feature type="signal peptide" evidence="2">
    <location>
        <begin position="1"/>
        <end position="22"/>
    </location>
</feature>
<dbReference type="STRING" id="37546.A0A1B0G8A4"/>
<feature type="compositionally biased region" description="Acidic residues" evidence="1">
    <location>
        <begin position="349"/>
        <end position="358"/>
    </location>
</feature>
<feature type="chain" id="PRO_5008408003" evidence="2">
    <location>
        <begin position="23"/>
        <end position="358"/>
    </location>
</feature>
<feature type="region of interest" description="Disordered" evidence="1">
    <location>
        <begin position="60"/>
        <end position="80"/>
    </location>
</feature>
<dbReference type="EnsemblMetazoa" id="GMOY009543-RA">
    <property type="protein sequence ID" value="GMOY009543-PA"/>
    <property type="gene ID" value="GMOY009543"/>
</dbReference>
<evidence type="ECO:0000313" key="3">
    <source>
        <dbReference type="EnsemblMetazoa" id="GMOY009543-PA"/>
    </source>
</evidence>
<dbReference type="EMBL" id="CCAG010000217">
    <property type="status" value="NOT_ANNOTATED_CDS"/>
    <property type="molecule type" value="Genomic_DNA"/>
</dbReference>
<dbReference type="EMBL" id="CCAG010000218">
    <property type="status" value="NOT_ANNOTATED_CDS"/>
    <property type="molecule type" value="Genomic_DNA"/>
</dbReference>
<evidence type="ECO:0000256" key="2">
    <source>
        <dbReference type="SAM" id="SignalP"/>
    </source>
</evidence>
<protein>
    <submittedName>
        <fullName evidence="3">Uncharacterized protein</fullName>
    </submittedName>
</protein>
<dbReference type="PhylomeDB" id="A0A1B0G8A4"/>
<reference evidence="3" key="1">
    <citation type="submission" date="2020-05" db="UniProtKB">
        <authorList>
            <consortium name="EnsemblMetazoa"/>
        </authorList>
    </citation>
    <scope>IDENTIFICATION</scope>
    <source>
        <strain evidence="3">Yale</strain>
    </source>
</reference>
<sequence>MWPKANLLYFGVIFMVMQTVSTKPSKDTSERADSTKNANTKNANLLYFGVIFMVMQTVSTKPSKDTSERADSTKNANTKNVFANMNQQGEEEFPEEDSDMLMEPNDFSPITILRSQERQYHEPPTSHFRPLLVNTRHIARADITNPTRLNSPDSHSQAAQNYYPPFFREAPPLGHSRPYFSLTDGGALVPKFAEIRPNDGNLVAHQRSLGYDQSVLGSGDFGVIRGGTFYPEEEIPYHNEDSIDFVQKYTYPEEQFAHFRDFADINTPVDSAFSQFVVVYQAKNSTANNGKIQSHPKNIFEQLELLDKEKAAEQNKLKKISQPSKTKTKLAKTKMEQKKYKKKSMAKDVEDEPLLALS</sequence>
<evidence type="ECO:0000313" key="4">
    <source>
        <dbReference type="Proteomes" id="UP000092444"/>
    </source>
</evidence>
<keyword evidence="2" id="KW-0732">Signal</keyword>
<dbReference type="AlphaFoldDB" id="A0A1B0G8A4"/>
<feature type="region of interest" description="Disordered" evidence="1">
    <location>
        <begin position="314"/>
        <end position="358"/>
    </location>
</feature>
<accession>A0A1B0G8A4</accession>
<name>A0A1B0G8A4_GLOMM</name>
<keyword evidence="4" id="KW-1185">Reference proteome</keyword>
<organism evidence="3 4">
    <name type="scientific">Glossina morsitans morsitans</name>
    <name type="common">Savannah tsetse fly</name>
    <dbReference type="NCBI Taxonomy" id="37546"/>
    <lineage>
        <taxon>Eukaryota</taxon>
        <taxon>Metazoa</taxon>
        <taxon>Ecdysozoa</taxon>
        <taxon>Arthropoda</taxon>
        <taxon>Hexapoda</taxon>
        <taxon>Insecta</taxon>
        <taxon>Pterygota</taxon>
        <taxon>Neoptera</taxon>
        <taxon>Endopterygota</taxon>
        <taxon>Diptera</taxon>
        <taxon>Brachycera</taxon>
        <taxon>Muscomorpha</taxon>
        <taxon>Hippoboscoidea</taxon>
        <taxon>Glossinidae</taxon>
        <taxon>Glossina</taxon>
    </lineage>
</organism>
<evidence type="ECO:0000256" key="1">
    <source>
        <dbReference type="SAM" id="MobiDB-lite"/>
    </source>
</evidence>